<dbReference type="InterPro" id="IPR001266">
    <property type="entry name" value="Ribosomal_eS19"/>
</dbReference>
<comment type="caution">
    <text evidence="5">The sequence shown here is derived from an EMBL/GenBank/DDBJ whole genome shotgun (WGS) entry which is preliminary data.</text>
</comment>
<name>A0A644U0Z2_9ZZZZ</name>
<organism evidence="5">
    <name type="scientific">bioreactor metagenome</name>
    <dbReference type="NCBI Taxonomy" id="1076179"/>
    <lineage>
        <taxon>unclassified sequences</taxon>
        <taxon>metagenomes</taxon>
        <taxon>ecological metagenomes</taxon>
    </lineage>
</organism>
<dbReference type="Gene3D" id="1.10.10.10">
    <property type="entry name" value="Winged helix-like DNA-binding domain superfamily/Winged helix DNA-binding domain"/>
    <property type="match status" value="1"/>
</dbReference>
<dbReference type="EMBL" id="VSSQ01000067">
    <property type="protein sequence ID" value="MPL72579.1"/>
    <property type="molecule type" value="Genomic_DNA"/>
</dbReference>
<proteinExistence type="inferred from homology"/>
<evidence type="ECO:0000256" key="2">
    <source>
        <dbReference type="ARBA" id="ARBA00022980"/>
    </source>
</evidence>
<dbReference type="GO" id="GO:0000028">
    <property type="term" value="P:ribosomal small subunit assembly"/>
    <property type="evidence" value="ECO:0007669"/>
    <property type="project" value="TreeGrafter"/>
</dbReference>
<reference evidence="5" key="1">
    <citation type="submission" date="2019-08" db="EMBL/GenBank/DDBJ databases">
        <authorList>
            <person name="Kucharzyk K."/>
            <person name="Murdoch R.W."/>
            <person name="Higgins S."/>
            <person name="Loffler F."/>
        </authorList>
    </citation>
    <scope>NUCLEOTIDE SEQUENCE</scope>
</reference>
<dbReference type="InterPro" id="IPR027548">
    <property type="entry name" value="Ribosomal_eS19_archaeal"/>
</dbReference>
<dbReference type="GO" id="GO:0003735">
    <property type="term" value="F:structural constituent of ribosome"/>
    <property type="evidence" value="ECO:0007669"/>
    <property type="project" value="InterPro"/>
</dbReference>
<dbReference type="GO" id="GO:0003723">
    <property type="term" value="F:RNA binding"/>
    <property type="evidence" value="ECO:0007669"/>
    <property type="project" value="TreeGrafter"/>
</dbReference>
<dbReference type="InterPro" id="IPR036390">
    <property type="entry name" value="WH_DNA-bd_sf"/>
</dbReference>
<dbReference type="AlphaFoldDB" id="A0A644U0Z2"/>
<dbReference type="NCBIfam" id="NF006811">
    <property type="entry name" value="PRK09333.1"/>
    <property type="match status" value="1"/>
</dbReference>
<gene>
    <name evidence="5" type="ORF">SDC9_18364</name>
</gene>
<dbReference type="PANTHER" id="PTHR11710">
    <property type="entry name" value="40S RIBOSOMAL PROTEIN S19"/>
    <property type="match status" value="1"/>
</dbReference>
<evidence type="ECO:0000256" key="3">
    <source>
        <dbReference type="ARBA" id="ARBA00023274"/>
    </source>
</evidence>
<sequence>MTTVFDIPADLLIAKVADELKNESVIKAPEWAEFVKTGVHKEMPPENPDWWYVRSAAVLRRIYVDGPIGVERMRSVYGGVQDRGSKPSHFRKGSGSIARKVMQQLETAGYLEKVTGGRNVSAKGRKFLDGVAYSLKDQAVETAPGLAKY</sequence>
<protein>
    <recommendedName>
        <fullName evidence="4">Small ribosomal subunit protein eS19</fullName>
    </recommendedName>
</protein>
<evidence type="ECO:0000313" key="5">
    <source>
        <dbReference type="EMBL" id="MPL72579.1"/>
    </source>
</evidence>
<dbReference type="FunFam" id="1.10.10.10:FF:000449">
    <property type="entry name" value="30S ribosomal protein S19e"/>
    <property type="match status" value="1"/>
</dbReference>
<dbReference type="GO" id="GO:0022627">
    <property type="term" value="C:cytosolic small ribosomal subunit"/>
    <property type="evidence" value="ECO:0007669"/>
    <property type="project" value="TreeGrafter"/>
</dbReference>
<keyword evidence="2" id="KW-0689">Ribosomal protein</keyword>
<evidence type="ECO:0000256" key="1">
    <source>
        <dbReference type="ARBA" id="ARBA00010014"/>
    </source>
</evidence>
<dbReference type="SUPFAM" id="SSF46785">
    <property type="entry name" value="Winged helix' DNA-binding domain"/>
    <property type="match status" value="1"/>
</dbReference>
<evidence type="ECO:0000256" key="4">
    <source>
        <dbReference type="ARBA" id="ARBA00035143"/>
    </source>
</evidence>
<dbReference type="GO" id="GO:0006412">
    <property type="term" value="P:translation"/>
    <property type="evidence" value="ECO:0007669"/>
    <property type="project" value="InterPro"/>
</dbReference>
<dbReference type="InterPro" id="IPR036388">
    <property type="entry name" value="WH-like_DNA-bd_sf"/>
</dbReference>
<comment type="similarity">
    <text evidence="1">Belongs to the eukaryotic ribosomal protein eS19 family.</text>
</comment>
<dbReference type="HAMAP" id="MF_01474">
    <property type="entry name" value="Ribosomal_eS19"/>
    <property type="match status" value="1"/>
</dbReference>
<accession>A0A644U0Z2</accession>
<dbReference type="Pfam" id="PF01090">
    <property type="entry name" value="Ribosomal_S19e"/>
    <property type="match status" value="1"/>
</dbReference>
<dbReference type="SMART" id="SM01413">
    <property type="entry name" value="Ribosomal_S19e"/>
    <property type="match status" value="1"/>
</dbReference>
<keyword evidence="3" id="KW-0687">Ribonucleoprotein</keyword>
<dbReference type="PANTHER" id="PTHR11710:SF0">
    <property type="entry name" value="40S RIBOSOMAL PROTEIN S19"/>
    <property type="match status" value="1"/>
</dbReference>